<evidence type="ECO:0000256" key="1">
    <source>
        <dbReference type="SAM" id="SignalP"/>
    </source>
</evidence>
<dbReference type="AlphaFoldDB" id="A0A177WXD7"/>
<feature type="chain" id="PRO_5008077979" evidence="1">
    <location>
        <begin position="22"/>
        <end position="298"/>
    </location>
</feature>
<feature type="signal peptide" evidence="1">
    <location>
        <begin position="1"/>
        <end position="21"/>
    </location>
</feature>
<gene>
    <name evidence="2" type="ORF">BDEG_27848</name>
</gene>
<reference evidence="2 3" key="2">
    <citation type="submission" date="2016-05" db="EMBL/GenBank/DDBJ databases">
        <title>Lineage-specific infection strategies underlie the spectrum of fungal disease in amphibians.</title>
        <authorList>
            <person name="Cuomo C.A."/>
            <person name="Farrer R.A."/>
            <person name="James T."/>
            <person name="Longcore J."/>
            <person name="Birren B."/>
        </authorList>
    </citation>
    <scope>NUCLEOTIDE SEQUENCE [LARGE SCALE GENOMIC DNA]</scope>
    <source>
        <strain evidence="2 3">JEL423</strain>
    </source>
</reference>
<dbReference type="VEuPathDB" id="FungiDB:BDEG_27848"/>
<proteinExistence type="predicted"/>
<evidence type="ECO:0000313" key="2">
    <source>
        <dbReference type="EMBL" id="OAJ44638.1"/>
    </source>
</evidence>
<reference evidence="2 3" key="1">
    <citation type="submission" date="2006-10" db="EMBL/GenBank/DDBJ databases">
        <title>The Genome Sequence of Batrachochytrium dendrobatidis JEL423.</title>
        <authorList>
            <consortium name="The Broad Institute Genome Sequencing Platform"/>
            <person name="Birren B."/>
            <person name="Lander E."/>
            <person name="Galagan J."/>
            <person name="Cuomo C."/>
            <person name="Devon K."/>
            <person name="Jaffe D."/>
            <person name="Butler J."/>
            <person name="Alvarez P."/>
            <person name="Gnerre S."/>
            <person name="Grabherr M."/>
            <person name="Kleber M."/>
            <person name="Mauceli E."/>
            <person name="Brockman W."/>
            <person name="Young S."/>
            <person name="LaButti K."/>
            <person name="Sykes S."/>
            <person name="DeCaprio D."/>
            <person name="Crawford M."/>
            <person name="Koehrsen M."/>
            <person name="Engels R."/>
            <person name="Montgomery P."/>
            <person name="Pearson M."/>
            <person name="Howarth C."/>
            <person name="Larson L."/>
            <person name="White J."/>
            <person name="O'Leary S."/>
            <person name="Kodira C."/>
            <person name="Zeng Q."/>
            <person name="Yandava C."/>
            <person name="Alvarado L."/>
            <person name="Longcore J."/>
            <person name="James T."/>
        </authorList>
    </citation>
    <scope>NUCLEOTIDE SEQUENCE [LARGE SCALE GENOMIC DNA]</scope>
    <source>
        <strain evidence="2 3">JEL423</strain>
    </source>
</reference>
<accession>A0A177WXD7</accession>
<name>A0A177WXD7_BATDL</name>
<sequence>MRYLNFSILATFFALSSSVYAAPPGPDITVSIPEDENTHNRQAFINGLMNLADSEMKHMGKLMIDDTKYDPNLIQQYYITDGGHTYDKSDYWGRDALVHVLLEYMPDSPNLDEQSGTPGTSTQPGLIGGLWSMIWPKATTSDASRSLEQKIDDYHALAKLLSSKYLLWIKQVALHFDQLDVRSTSAPTLKLIKDFKLSAQNLVSVFESEEDNIQHAARVLKNGSKLGSLKLIKNIMGNHQKFVKSILDDITKLIHVYLATDHYHLIKLKPILVDWFKLHNTMGTKADALIQEMESTSR</sequence>
<protein>
    <submittedName>
        <fullName evidence="2">Uncharacterized protein</fullName>
    </submittedName>
</protein>
<dbReference type="Proteomes" id="UP000077115">
    <property type="component" value="Unassembled WGS sequence"/>
</dbReference>
<keyword evidence="1" id="KW-0732">Signal</keyword>
<dbReference type="EMBL" id="DS022313">
    <property type="protein sequence ID" value="OAJ44638.1"/>
    <property type="molecule type" value="Genomic_DNA"/>
</dbReference>
<evidence type="ECO:0000313" key="3">
    <source>
        <dbReference type="Proteomes" id="UP000077115"/>
    </source>
</evidence>
<organism evidence="2 3">
    <name type="scientific">Batrachochytrium dendrobatidis (strain JEL423)</name>
    <dbReference type="NCBI Taxonomy" id="403673"/>
    <lineage>
        <taxon>Eukaryota</taxon>
        <taxon>Fungi</taxon>
        <taxon>Fungi incertae sedis</taxon>
        <taxon>Chytridiomycota</taxon>
        <taxon>Chytridiomycota incertae sedis</taxon>
        <taxon>Chytridiomycetes</taxon>
        <taxon>Rhizophydiales</taxon>
        <taxon>Rhizophydiales incertae sedis</taxon>
        <taxon>Batrachochytrium</taxon>
    </lineage>
</organism>